<gene>
    <name evidence="1" type="ORF">TNIN_118251</name>
</gene>
<keyword evidence="2" id="KW-1185">Reference proteome</keyword>
<organism evidence="1 2">
    <name type="scientific">Trichonephila inaurata madagascariensis</name>
    <dbReference type="NCBI Taxonomy" id="2747483"/>
    <lineage>
        <taxon>Eukaryota</taxon>
        <taxon>Metazoa</taxon>
        <taxon>Ecdysozoa</taxon>
        <taxon>Arthropoda</taxon>
        <taxon>Chelicerata</taxon>
        <taxon>Arachnida</taxon>
        <taxon>Araneae</taxon>
        <taxon>Araneomorphae</taxon>
        <taxon>Entelegynae</taxon>
        <taxon>Araneoidea</taxon>
        <taxon>Nephilidae</taxon>
        <taxon>Trichonephila</taxon>
        <taxon>Trichonephila inaurata</taxon>
    </lineage>
</organism>
<name>A0A8X7CI76_9ARAC</name>
<reference evidence="1" key="1">
    <citation type="submission" date="2020-08" db="EMBL/GenBank/DDBJ databases">
        <title>Multicomponent nature underlies the extraordinary mechanical properties of spider dragline silk.</title>
        <authorList>
            <person name="Kono N."/>
            <person name="Nakamura H."/>
            <person name="Mori M."/>
            <person name="Yoshida Y."/>
            <person name="Ohtoshi R."/>
            <person name="Malay A.D."/>
            <person name="Moran D.A.P."/>
            <person name="Tomita M."/>
            <person name="Numata K."/>
            <person name="Arakawa K."/>
        </authorList>
    </citation>
    <scope>NUCLEOTIDE SEQUENCE</scope>
</reference>
<evidence type="ECO:0000313" key="1">
    <source>
        <dbReference type="EMBL" id="GFY68016.1"/>
    </source>
</evidence>
<accession>A0A8X7CI76</accession>
<protein>
    <submittedName>
        <fullName evidence="1">Uncharacterized protein</fullName>
    </submittedName>
</protein>
<evidence type="ECO:0000313" key="2">
    <source>
        <dbReference type="Proteomes" id="UP000886998"/>
    </source>
</evidence>
<dbReference type="EMBL" id="BMAV01016838">
    <property type="protein sequence ID" value="GFY68016.1"/>
    <property type="molecule type" value="Genomic_DNA"/>
</dbReference>
<proteinExistence type="predicted"/>
<comment type="caution">
    <text evidence="1">The sequence shown here is derived from an EMBL/GenBank/DDBJ whole genome shotgun (WGS) entry which is preliminary data.</text>
</comment>
<sequence>MTPALTFASENLGKKFWKFLNAVDSLALRNCSIKPGVEALESSQYLPWMSLEKFFYPNLGQEQSTRNDSGTVFVLFVQRKEPSH</sequence>
<dbReference type="Proteomes" id="UP000886998">
    <property type="component" value="Unassembled WGS sequence"/>
</dbReference>
<dbReference type="AlphaFoldDB" id="A0A8X7CI76"/>